<accession>A0ABR3JNY8</accession>
<feature type="domain" description="CDR ABC transporter" evidence="8">
    <location>
        <begin position="254"/>
        <end position="294"/>
    </location>
</feature>
<dbReference type="Proteomes" id="UP001556367">
    <property type="component" value="Unassembled WGS sequence"/>
</dbReference>
<keyword evidence="5 6" id="KW-0472">Membrane</keyword>
<keyword evidence="4 6" id="KW-1133">Transmembrane helix</keyword>
<dbReference type="InterPro" id="IPR010929">
    <property type="entry name" value="PDR_CDR_ABC"/>
</dbReference>
<dbReference type="EMBL" id="JASNQZ010000006">
    <property type="protein sequence ID" value="KAL0957047.1"/>
    <property type="molecule type" value="Genomic_DNA"/>
</dbReference>
<evidence type="ECO:0000259" key="8">
    <source>
        <dbReference type="Pfam" id="PF06422"/>
    </source>
</evidence>
<feature type="domain" description="ABC-2 type transporter transmembrane" evidence="7">
    <location>
        <begin position="2"/>
        <end position="195"/>
    </location>
</feature>
<dbReference type="InterPro" id="IPR013525">
    <property type="entry name" value="ABC2_TM"/>
</dbReference>
<evidence type="ECO:0000256" key="6">
    <source>
        <dbReference type="SAM" id="Phobius"/>
    </source>
</evidence>
<feature type="transmembrane region" description="Helical" evidence="6">
    <location>
        <begin position="273"/>
        <end position="295"/>
    </location>
</feature>
<feature type="transmembrane region" description="Helical" evidence="6">
    <location>
        <begin position="85"/>
        <end position="111"/>
    </location>
</feature>
<evidence type="ECO:0000256" key="5">
    <source>
        <dbReference type="ARBA" id="ARBA00023136"/>
    </source>
</evidence>
<feature type="transmembrane region" description="Helical" evidence="6">
    <location>
        <begin position="154"/>
        <end position="178"/>
    </location>
</feature>
<comment type="subcellular location">
    <subcellularLocation>
        <location evidence="1">Membrane</location>
        <topology evidence="1">Multi-pass membrane protein</topology>
    </subcellularLocation>
</comment>
<feature type="transmembrane region" description="Helical" evidence="6">
    <location>
        <begin position="12"/>
        <end position="30"/>
    </location>
</feature>
<protein>
    <recommendedName>
        <fullName evidence="11">ABC-2 type transporter domain-containing protein</fullName>
    </recommendedName>
</protein>
<evidence type="ECO:0000256" key="2">
    <source>
        <dbReference type="ARBA" id="ARBA00022448"/>
    </source>
</evidence>
<dbReference type="PANTHER" id="PTHR19241">
    <property type="entry name" value="ATP-BINDING CASSETTE TRANSPORTER"/>
    <property type="match status" value="1"/>
</dbReference>
<evidence type="ECO:0000313" key="9">
    <source>
        <dbReference type="EMBL" id="KAL0957047.1"/>
    </source>
</evidence>
<evidence type="ECO:0008006" key="11">
    <source>
        <dbReference type="Google" id="ProtNLM"/>
    </source>
</evidence>
<feature type="transmembrane region" description="Helical" evidence="6">
    <location>
        <begin position="42"/>
        <end position="64"/>
    </location>
</feature>
<evidence type="ECO:0000256" key="3">
    <source>
        <dbReference type="ARBA" id="ARBA00022692"/>
    </source>
</evidence>
<sequence length="310" mass="35448">MTYWRDPDYIVAKFMLNIVGGLLIGFSFFKTPSTQQGTQNKLFSIFMATMITGPGCLQLQTIFIRLRTIYEIRERPRRMYTLSALVTSQILVESPWNMLSSFIFFVGWYWTMGLPNARASFTLLMYCVAFPLYTTTLAQASAAMAPSVEMAGLVFMFLFSFVITFNGVLQPFSLLGWWQWMYRLSPFTYIIEAILGQAIGNATISCSDVEYVVLQPPSGRTCGRYMNGYISFAGGYLLDPEAAKDCRFCTTRTTDEYLATMFNINYLHHWRNFGIVMAFVAFNTSAVYMLSYIFANRKKLLGVRKSRSQL</sequence>
<name>A0ABR3JNY8_9AGAR</name>
<keyword evidence="10" id="KW-1185">Reference proteome</keyword>
<keyword evidence="2" id="KW-0813">Transport</keyword>
<evidence type="ECO:0000313" key="10">
    <source>
        <dbReference type="Proteomes" id="UP001556367"/>
    </source>
</evidence>
<evidence type="ECO:0000256" key="1">
    <source>
        <dbReference type="ARBA" id="ARBA00004141"/>
    </source>
</evidence>
<evidence type="ECO:0000259" key="7">
    <source>
        <dbReference type="Pfam" id="PF01061"/>
    </source>
</evidence>
<comment type="caution">
    <text evidence="9">The sequence shown here is derived from an EMBL/GenBank/DDBJ whole genome shotgun (WGS) entry which is preliminary data.</text>
</comment>
<gene>
    <name evidence="9" type="ORF">HGRIS_003146</name>
</gene>
<keyword evidence="3 6" id="KW-0812">Transmembrane</keyword>
<dbReference type="Pfam" id="PF01061">
    <property type="entry name" value="ABC2_membrane"/>
    <property type="match status" value="1"/>
</dbReference>
<proteinExistence type="predicted"/>
<dbReference type="Pfam" id="PF06422">
    <property type="entry name" value="PDR_CDR"/>
    <property type="match status" value="1"/>
</dbReference>
<organism evidence="9 10">
    <name type="scientific">Hohenbuehelia grisea</name>
    <dbReference type="NCBI Taxonomy" id="104357"/>
    <lineage>
        <taxon>Eukaryota</taxon>
        <taxon>Fungi</taxon>
        <taxon>Dikarya</taxon>
        <taxon>Basidiomycota</taxon>
        <taxon>Agaricomycotina</taxon>
        <taxon>Agaricomycetes</taxon>
        <taxon>Agaricomycetidae</taxon>
        <taxon>Agaricales</taxon>
        <taxon>Pleurotineae</taxon>
        <taxon>Pleurotaceae</taxon>
        <taxon>Hohenbuehelia</taxon>
    </lineage>
</organism>
<reference evidence="10" key="1">
    <citation type="submission" date="2024-06" db="EMBL/GenBank/DDBJ databases">
        <title>Multi-omics analyses provide insights into the biosynthesis of the anticancer antibiotic pleurotin in Hohenbuehelia grisea.</title>
        <authorList>
            <person name="Weaver J.A."/>
            <person name="Alberti F."/>
        </authorList>
    </citation>
    <scope>NUCLEOTIDE SEQUENCE [LARGE SCALE GENOMIC DNA]</scope>
    <source>
        <strain evidence="10">T-177</strain>
    </source>
</reference>
<feature type="transmembrane region" description="Helical" evidence="6">
    <location>
        <begin position="123"/>
        <end position="142"/>
    </location>
</feature>
<evidence type="ECO:0000256" key="4">
    <source>
        <dbReference type="ARBA" id="ARBA00022989"/>
    </source>
</evidence>